<dbReference type="AlphaFoldDB" id="A0A9J2Q2M6"/>
<keyword evidence="1" id="KW-1185">Reference proteome</keyword>
<protein>
    <submittedName>
        <fullName evidence="2">Uncharacterized protein</fullName>
    </submittedName>
</protein>
<evidence type="ECO:0000313" key="2">
    <source>
        <dbReference type="WBParaSite" id="ALUE_0001575501-mRNA-1"/>
    </source>
</evidence>
<reference evidence="2" key="1">
    <citation type="submission" date="2023-03" db="UniProtKB">
        <authorList>
            <consortium name="WormBaseParasite"/>
        </authorList>
    </citation>
    <scope>IDENTIFICATION</scope>
</reference>
<proteinExistence type="predicted"/>
<accession>A0A9J2Q2M6</accession>
<name>A0A9J2Q2M6_ASCLU</name>
<organism evidence="1 2">
    <name type="scientific">Ascaris lumbricoides</name>
    <name type="common">Giant roundworm</name>
    <dbReference type="NCBI Taxonomy" id="6252"/>
    <lineage>
        <taxon>Eukaryota</taxon>
        <taxon>Metazoa</taxon>
        <taxon>Ecdysozoa</taxon>
        <taxon>Nematoda</taxon>
        <taxon>Chromadorea</taxon>
        <taxon>Rhabditida</taxon>
        <taxon>Spirurina</taxon>
        <taxon>Ascaridomorpha</taxon>
        <taxon>Ascaridoidea</taxon>
        <taxon>Ascarididae</taxon>
        <taxon>Ascaris</taxon>
    </lineage>
</organism>
<dbReference type="Proteomes" id="UP000036681">
    <property type="component" value="Unplaced"/>
</dbReference>
<sequence length="100" mass="11777">MDELKQQYYELNFDKLRDMWYTGMMRGVLKAKAKNLCESLPRNECILYSLCASDAQSLVELAKCVVTLLDERDRQIAMNEEYRRQLQTGMYSMKYLTGTL</sequence>
<evidence type="ECO:0000313" key="1">
    <source>
        <dbReference type="Proteomes" id="UP000036681"/>
    </source>
</evidence>
<dbReference type="WBParaSite" id="ALUE_0001575501-mRNA-1">
    <property type="protein sequence ID" value="ALUE_0001575501-mRNA-1"/>
    <property type="gene ID" value="ALUE_0001575501"/>
</dbReference>